<dbReference type="AlphaFoldDB" id="A0A059AY10"/>
<accession>A0A059AY10</accession>
<dbReference type="InParanoid" id="A0A059AY10"/>
<name>A0A059AY10_EUCGR</name>
<evidence type="ECO:0000313" key="1">
    <source>
        <dbReference type="EMBL" id="KCW58521.1"/>
    </source>
</evidence>
<gene>
    <name evidence="1" type="ORF">EUGRSUZ_H01194</name>
</gene>
<protein>
    <submittedName>
        <fullName evidence="1">Uncharacterized protein</fullName>
    </submittedName>
</protein>
<dbReference type="Gramene" id="KCW58521">
    <property type="protein sequence ID" value="KCW58521"/>
    <property type="gene ID" value="EUGRSUZ_H01194"/>
</dbReference>
<organism evidence="1">
    <name type="scientific">Eucalyptus grandis</name>
    <name type="common">Flooded gum</name>
    <dbReference type="NCBI Taxonomy" id="71139"/>
    <lineage>
        <taxon>Eukaryota</taxon>
        <taxon>Viridiplantae</taxon>
        <taxon>Streptophyta</taxon>
        <taxon>Embryophyta</taxon>
        <taxon>Tracheophyta</taxon>
        <taxon>Spermatophyta</taxon>
        <taxon>Magnoliopsida</taxon>
        <taxon>eudicotyledons</taxon>
        <taxon>Gunneridae</taxon>
        <taxon>Pentapetalae</taxon>
        <taxon>rosids</taxon>
        <taxon>malvids</taxon>
        <taxon>Myrtales</taxon>
        <taxon>Myrtaceae</taxon>
        <taxon>Myrtoideae</taxon>
        <taxon>Eucalypteae</taxon>
        <taxon>Eucalyptus</taxon>
    </lineage>
</organism>
<dbReference type="EMBL" id="KK198760">
    <property type="protein sequence ID" value="KCW58521.1"/>
    <property type="molecule type" value="Genomic_DNA"/>
</dbReference>
<reference evidence="1" key="1">
    <citation type="submission" date="2013-07" db="EMBL/GenBank/DDBJ databases">
        <title>The genome of Eucalyptus grandis.</title>
        <authorList>
            <person name="Schmutz J."/>
            <person name="Hayes R."/>
            <person name="Myburg A."/>
            <person name="Tuskan G."/>
            <person name="Grattapaglia D."/>
            <person name="Rokhsar D.S."/>
        </authorList>
    </citation>
    <scope>NUCLEOTIDE SEQUENCE</scope>
    <source>
        <tissue evidence="1">Leaf extractions</tissue>
    </source>
</reference>
<proteinExistence type="predicted"/>
<sequence>MHVAYCKFFIKRTSHESIANKKQKLRTQNYGKRQRIPFFYWKKGRRGQLALATPSGYYYKDRTPGRECSL</sequence>